<feature type="domain" description="ALG44 barrel-sandwich hybrid" evidence="4">
    <location>
        <begin position="201"/>
        <end position="295"/>
    </location>
</feature>
<gene>
    <name evidence="6" type="ORF">G7Y85_07660</name>
</gene>
<keyword evidence="2" id="KW-1133">Transmembrane helix</keyword>
<comment type="caution">
    <text evidence="6">The sequence shown here is derived from an EMBL/GenBank/DDBJ whole genome shotgun (WGS) entry which is preliminary data.</text>
</comment>
<dbReference type="Proteomes" id="UP000472676">
    <property type="component" value="Unassembled WGS sequence"/>
</dbReference>
<dbReference type="GO" id="GO:0035438">
    <property type="term" value="F:cyclic-di-GMP binding"/>
    <property type="evidence" value="ECO:0007669"/>
    <property type="project" value="InterPro"/>
</dbReference>
<feature type="domain" description="PilZ" evidence="3">
    <location>
        <begin position="16"/>
        <end position="115"/>
    </location>
</feature>
<dbReference type="InterPro" id="IPR050739">
    <property type="entry name" value="MFP"/>
</dbReference>
<feature type="domain" description="ALG44 beta-barrel" evidence="5">
    <location>
        <begin position="298"/>
        <end position="388"/>
    </location>
</feature>
<dbReference type="GO" id="GO:0030313">
    <property type="term" value="C:cell envelope"/>
    <property type="evidence" value="ECO:0007669"/>
    <property type="project" value="UniProtKB-SubCell"/>
</dbReference>
<dbReference type="SUPFAM" id="SSF141371">
    <property type="entry name" value="PilZ domain-like"/>
    <property type="match status" value="1"/>
</dbReference>
<protein>
    <submittedName>
        <fullName evidence="6">Hemolysin D</fullName>
    </submittedName>
</protein>
<evidence type="ECO:0000313" key="6">
    <source>
        <dbReference type="EMBL" id="NGY04635.1"/>
    </source>
</evidence>
<evidence type="ECO:0000259" key="3">
    <source>
        <dbReference type="Pfam" id="PF07238"/>
    </source>
</evidence>
<dbReference type="Pfam" id="PF25964">
    <property type="entry name" value="BSH_ALG44"/>
    <property type="match status" value="1"/>
</dbReference>
<proteinExistence type="predicted"/>
<evidence type="ECO:0000256" key="1">
    <source>
        <dbReference type="ARBA" id="ARBA00004196"/>
    </source>
</evidence>
<reference evidence="6 7" key="1">
    <citation type="journal article" date="2014" name="Int. J. Syst. Evol. Microbiol.">
        <title>Solimonas terrae sp. nov., isolated from soil.</title>
        <authorList>
            <person name="Kim S.J."/>
            <person name="Moon J.Y."/>
            <person name="Weon H.Y."/>
            <person name="Ahn J.H."/>
            <person name="Chen W.M."/>
            <person name="Kwon S.W."/>
        </authorList>
    </citation>
    <scope>NUCLEOTIDE SEQUENCE [LARGE SCALE GENOMIC DNA]</scope>
    <source>
        <strain evidence="6 7">KIS83-12</strain>
    </source>
</reference>
<feature type="transmembrane region" description="Helical" evidence="2">
    <location>
        <begin position="159"/>
        <end position="179"/>
    </location>
</feature>
<keyword evidence="2" id="KW-0812">Transmembrane</keyword>
<dbReference type="PANTHER" id="PTHR30386:SF19">
    <property type="entry name" value="MULTIDRUG EXPORT PROTEIN EMRA-RELATED"/>
    <property type="match status" value="1"/>
</dbReference>
<dbReference type="InterPro" id="IPR058835">
    <property type="entry name" value="BSH_ALG44"/>
</dbReference>
<evidence type="ECO:0000259" key="4">
    <source>
        <dbReference type="Pfam" id="PF25964"/>
    </source>
</evidence>
<dbReference type="Gene3D" id="2.40.10.220">
    <property type="entry name" value="predicted glycosyltransferase like domains"/>
    <property type="match status" value="1"/>
</dbReference>
<dbReference type="InterPro" id="IPR009875">
    <property type="entry name" value="PilZ_domain"/>
</dbReference>
<dbReference type="InterPro" id="IPR058834">
    <property type="entry name" value="Beta-barrel_ALG44"/>
</dbReference>
<comment type="subcellular location">
    <subcellularLocation>
        <location evidence="1">Cell envelope</location>
    </subcellularLocation>
</comment>
<organism evidence="6 7">
    <name type="scientific">Solimonas terrae</name>
    <dbReference type="NCBI Taxonomy" id="1396819"/>
    <lineage>
        <taxon>Bacteria</taxon>
        <taxon>Pseudomonadati</taxon>
        <taxon>Pseudomonadota</taxon>
        <taxon>Gammaproteobacteria</taxon>
        <taxon>Nevskiales</taxon>
        <taxon>Nevskiaceae</taxon>
        <taxon>Solimonas</taxon>
    </lineage>
</organism>
<accession>A0A6M2BQY7</accession>
<dbReference type="RefSeq" id="WP_166254347.1">
    <property type="nucleotide sequence ID" value="NZ_JAAMOW010000003.1"/>
</dbReference>
<keyword evidence="2" id="KW-0472">Membrane</keyword>
<evidence type="ECO:0000256" key="2">
    <source>
        <dbReference type="SAM" id="Phobius"/>
    </source>
</evidence>
<evidence type="ECO:0000313" key="7">
    <source>
        <dbReference type="Proteomes" id="UP000472676"/>
    </source>
</evidence>
<name>A0A6M2BQY7_9GAMM</name>
<evidence type="ECO:0000259" key="5">
    <source>
        <dbReference type="Pfam" id="PF25965"/>
    </source>
</evidence>
<dbReference type="Pfam" id="PF25965">
    <property type="entry name" value="Beta-barrel_ALG44"/>
    <property type="match status" value="1"/>
</dbReference>
<keyword evidence="7" id="KW-1185">Reference proteome</keyword>
<dbReference type="PANTHER" id="PTHR30386">
    <property type="entry name" value="MEMBRANE FUSION SUBUNIT OF EMRAB-TOLC MULTIDRUG EFFLUX PUMP"/>
    <property type="match status" value="1"/>
</dbReference>
<dbReference type="EMBL" id="JAAMOW010000003">
    <property type="protein sequence ID" value="NGY04635.1"/>
    <property type="molecule type" value="Genomic_DNA"/>
</dbReference>
<sequence length="411" mass="43885">MDDGSSPNVVHEAEAQRQHPRVRVPGLVHVAQSAGEHRYALQDLSAGGLSFVVSDKARFATNDVYRARLSFTIAPVAFVLPVSFQIRNVSADGKRVGAMFQNLGAREIAVLRQVIGGTLAGELVATGDVITALSRDNFTKARQTQPASSSLSGKARARALTMTVAMFALGLLAFFYAIGKLYAMAFVTRASAAKIAAPSYSVVMPRDGTFFSLVPPDGIVKKGQPLGSFQAAMLDVVQTDIGSLHLSPEQLSQLMGDQLKGTLSSPCDCKVQQQFSADGQYANRGQPLFELVPADARPYVLARFRFDNIDDLPIGKTVAFTISGEGGERYGKVKDVRLLSAAGAESSTSSDARGLNNQGSVADVIVTIEPIRALDPSLIDRPVEVQLGGQTLIWSKLSHLGDRLAREVQPA</sequence>
<dbReference type="Pfam" id="PF07238">
    <property type="entry name" value="PilZ"/>
    <property type="match status" value="1"/>
</dbReference>
<dbReference type="AlphaFoldDB" id="A0A6M2BQY7"/>